<dbReference type="EC" id="2.3.2.27" evidence="6"/>
<dbReference type="eggNOG" id="KOG2164">
    <property type="taxonomic scope" value="Eukaryota"/>
</dbReference>
<feature type="region of interest" description="Disordered" evidence="17">
    <location>
        <begin position="373"/>
        <end position="440"/>
    </location>
</feature>
<dbReference type="GO" id="GO:0000976">
    <property type="term" value="F:transcription cis-regulatory region binding"/>
    <property type="evidence" value="ECO:0007669"/>
    <property type="project" value="TreeGrafter"/>
</dbReference>
<dbReference type="PANTHER" id="PTHR12983:SF9">
    <property type="entry name" value="E3 UBIQUITIN-PROTEIN LIGASE RNF10"/>
    <property type="match status" value="1"/>
</dbReference>
<dbReference type="EnsemblMetazoa" id="Aqu2.1.36493_001">
    <property type="protein sequence ID" value="Aqu2.1.36493_001"/>
    <property type="gene ID" value="Aqu2.1.36493"/>
</dbReference>
<comment type="catalytic activity">
    <reaction evidence="1">
        <text>S-ubiquitinyl-[E2 ubiquitin-conjugating enzyme]-L-cysteine + [acceptor protein]-L-lysine = [E2 ubiquitin-conjugating enzyme]-L-cysteine + N(6)-ubiquitinyl-[acceptor protein]-L-lysine.</text>
        <dbReference type="EC" id="2.3.2.27"/>
    </reaction>
</comment>
<reference evidence="20" key="1">
    <citation type="journal article" date="2010" name="Nature">
        <title>The Amphimedon queenslandica genome and the evolution of animal complexity.</title>
        <authorList>
            <person name="Srivastava M."/>
            <person name="Simakov O."/>
            <person name="Chapman J."/>
            <person name="Fahey B."/>
            <person name="Gauthier M.E."/>
            <person name="Mitros T."/>
            <person name="Richards G.S."/>
            <person name="Conaco C."/>
            <person name="Dacre M."/>
            <person name="Hellsten U."/>
            <person name="Larroux C."/>
            <person name="Putnam N.H."/>
            <person name="Stanke M."/>
            <person name="Adamska M."/>
            <person name="Darling A."/>
            <person name="Degnan S.M."/>
            <person name="Oakley T.H."/>
            <person name="Plachetzki D.C."/>
            <person name="Zhai Y."/>
            <person name="Adamski M."/>
            <person name="Calcino A."/>
            <person name="Cummins S.F."/>
            <person name="Goodstein D.M."/>
            <person name="Harris C."/>
            <person name="Jackson D.J."/>
            <person name="Leys S.P."/>
            <person name="Shu S."/>
            <person name="Woodcroft B.J."/>
            <person name="Vervoort M."/>
            <person name="Kosik K.S."/>
            <person name="Manning G."/>
            <person name="Degnan B.M."/>
            <person name="Rokhsar D.S."/>
        </authorList>
    </citation>
    <scope>NUCLEOTIDE SEQUENCE [LARGE SCALE GENOMIC DNA]</scope>
</reference>
<feature type="region of interest" description="Disordered" evidence="17">
    <location>
        <begin position="648"/>
        <end position="678"/>
    </location>
</feature>
<evidence type="ECO:0000256" key="17">
    <source>
        <dbReference type="SAM" id="MobiDB-lite"/>
    </source>
</evidence>
<comment type="subcellular location">
    <subcellularLocation>
        <location evidence="3">Cytoplasm</location>
    </subcellularLocation>
    <subcellularLocation>
        <location evidence="2">Nucleus</location>
    </subcellularLocation>
</comment>
<keyword evidence="8" id="KW-0808">Transferase</keyword>
<dbReference type="GO" id="GO:0005737">
    <property type="term" value="C:cytoplasm"/>
    <property type="evidence" value="ECO:0007669"/>
    <property type="project" value="UniProtKB-SubCell"/>
</dbReference>
<dbReference type="FunFam" id="3.30.40.10:FF:000112">
    <property type="entry name" value="RING finger protein 10"/>
    <property type="match status" value="1"/>
</dbReference>
<evidence type="ECO:0000256" key="11">
    <source>
        <dbReference type="ARBA" id="ARBA00022786"/>
    </source>
</evidence>
<evidence type="ECO:0000256" key="8">
    <source>
        <dbReference type="ARBA" id="ARBA00022679"/>
    </source>
</evidence>
<feature type="region of interest" description="Disordered" evidence="17">
    <location>
        <begin position="599"/>
        <end position="627"/>
    </location>
</feature>
<feature type="compositionally biased region" description="Polar residues" evidence="17">
    <location>
        <begin position="648"/>
        <end position="659"/>
    </location>
</feature>
<feature type="region of interest" description="Disordered" evidence="17">
    <location>
        <begin position="690"/>
        <end position="712"/>
    </location>
</feature>
<dbReference type="PROSITE" id="PS00518">
    <property type="entry name" value="ZF_RING_1"/>
    <property type="match status" value="1"/>
</dbReference>
<feature type="domain" description="RING-type" evidence="18">
    <location>
        <begin position="209"/>
        <end position="250"/>
    </location>
</feature>
<dbReference type="Pfam" id="PF00097">
    <property type="entry name" value="zf-C3HC4"/>
    <property type="match status" value="1"/>
</dbReference>
<comment type="similarity">
    <text evidence="5">Belongs to the RNF10 family.</text>
</comment>
<evidence type="ECO:0000256" key="16">
    <source>
        <dbReference type="PROSITE-ProRule" id="PRU00175"/>
    </source>
</evidence>
<dbReference type="GO" id="GO:0061630">
    <property type="term" value="F:ubiquitin protein ligase activity"/>
    <property type="evidence" value="ECO:0007669"/>
    <property type="project" value="UniProtKB-EC"/>
</dbReference>
<dbReference type="InterPro" id="IPR001841">
    <property type="entry name" value="Znf_RING"/>
</dbReference>
<evidence type="ECO:0000256" key="13">
    <source>
        <dbReference type="ARBA" id="ARBA00023242"/>
    </source>
</evidence>
<dbReference type="PROSITE" id="PS50089">
    <property type="entry name" value="ZF_RING_2"/>
    <property type="match status" value="1"/>
</dbReference>
<dbReference type="InterPro" id="IPR039739">
    <property type="entry name" value="MAG2/RNF10"/>
</dbReference>
<dbReference type="PROSITE" id="PS51257">
    <property type="entry name" value="PROKAR_LIPOPROTEIN"/>
    <property type="match status" value="1"/>
</dbReference>
<dbReference type="GO" id="GO:0005634">
    <property type="term" value="C:nucleus"/>
    <property type="evidence" value="ECO:0007669"/>
    <property type="project" value="UniProtKB-SubCell"/>
</dbReference>
<feature type="compositionally biased region" description="Basic residues" evidence="17">
    <location>
        <begin position="545"/>
        <end position="557"/>
    </location>
</feature>
<feature type="region of interest" description="Disordered" evidence="17">
    <location>
        <begin position="1"/>
        <end position="102"/>
    </location>
</feature>
<feature type="compositionally biased region" description="Basic residues" evidence="17">
    <location>
        <begin position="62"/>
        <end position="72"/>
    </location>
</feature>
<dbReference type="STRING" id="400682.A0A1X7V923"/>
<evidence type="ECO:0000256" key="4">
    <source>
        <dbReference type="ARBA" id="ARBA00004906"/>
    </source>
</evidence>
<dbReference type="Proteomes" id="UP000007879">
    <property type="component" value="Unassembled WGS sequence"/>
</dbReference>
<evidence type="ECO:0000256" key="3">
    <source>
        <dbReference type="ARBA" id="ARBA00004496"/>
    </source>
</evidence>
<organism evidence="19">
    <name type="scientific">Amphimedon queenslandica</name>
    <name type="common">Sponge</name>
    <dbReference type="NCBI Taxonomy" id="400682"/>
    <lineage>
        <taxon>Eukaryota</taxon>
        <taxon>Metazoa</taxon>
        <taxon>Porifera</taxon>
        <taxon>Demospongiae</taxon>
        <taxon>Heteroscleromorpha</taxon>
        <taxon>Haplosclerida</taxon>
        <taxon>Niphatidae</taxon>
        <taxon>Amphimedon</taxon>
    </lineage>
</organism>
<dbReference type="SUPFAM" id="SSF57850">
    <property type="entry name" value="RING/U-box"/>
    <property type="match status" value="1"/>
</dbReference>
<keyword evidence="20" id="KW-1185">Reference proteome</keyword>
<dbReference type="EnsemblMetazoa" id="XM_019994495.1">
    <property type="protein sequence ID" value="XP_019850054.1"/>
    <property type="gene ID" value="LOC100632743"/>
</dbReference>
<feature type="region of interest" description="Disordered" evidence="17">
    <location>
        <begin position="545"/>
        <end position="565"/>
    </location>
</feature>
<name>A0A1X7V923_AMPQE</name>
<reference evidence="19" key="2">
    <citation type="submission" date="2017-05" db="UniProtKB">
        <authorList>
            <consortium name="EnsemblMetazoa"/>
        </authorList>
    </citation>
    <scope>IDENTIFICATION</scope>
</reference>
<protein>
    <recommendedName>
        <fullName evidence="14">E3 ubiquitin-protein ligase RNF10</fullName>
        <ecNumber evidence="6">2.3.2.27</ecNumber>
    </recommendedName>
    <alternativeName>
        <fullName evidence="15">RING finger protein 10</fullName>
    </alternativeName>
</protein>
<evidence type="ECO:0000313" key="20">
    <source>
        <dbReference type="Proteomes" id="UP000007879"/>
    </source>
</evidence>
<keyword evidence="7" id="KW-0963">Cytoplasm</keyword>
<evidence type="ECO:0000313" key="19">
    <source>
        <dbReference type="EnsemblMetazoa" id="Aqu2.1.36493_001"/>
    </source>
</evidence>
<dbReference type="InParanoid" id="A0A1X7V923"/>
<sequence>MSSRWERTQETQTSQQLQLSTGCMSPSGGKHVSKQRAKARVWDDRGHPPLSSFSVNNGPLHKGSRQKNKHTNRTGGSGGGGDSRPSNQRRPQLSRDYGDDVTGLEKEISLGGDRKKSSPISLNHLLNFTLTPRERGVAGGGDYSVDTHGRGRHRRPSHYNKEQFLQANCQFIVREDTVDYSLYTYDPDLLVEWDTIEQVRLFCSDIPSCPICLHPPTAAKMTRCGHVYCFPCILHYLSLSEKKWKKCPICYESIYKKDLKSVSTLSNKVYKDGDNITMKLMMRHQDSIVALPRAVWTEERAGQLSSISSSGDACAFSKILSANEDDIRSLIINAEKSVLTQQLKQLTPDEESERCFIEMALEDLSTRESALTGKTQLEESHTSTTDSESAIPISKPTTPPDTSSLEGASESKEGSPPGSNTSPAGAVSANLSEDDEEESSYSISRYNTSDFIYFYQSADGQQLYLHSINTKCILKEYGGWQFCPDVITARIVEAENCTMNEVERGHYRYLSHLPLSTQFSLCELELREPLVSLATLQVFADKIQKRKTRRQRKKREEKRREKKIERENVHLSVDLPSNPVDISPETFHHFLSMASSPPLPSLMKPHPQPLSSSSIPSPSLSVPSSSPSFAQALAWGDRRSKLVQNLSSPTFLTQNESGKTSGGQQIGEDDDTSDCVPSFQNSFSDALLNASQSVRAATRDPGGKPGGSKTAKKACKKLVLFSTGGQRRL</sequence>
<comment type="pathway">
    <text evidence="4">Protein modification; protein ubiquitination.</text>
</comment>
<evidence type="ECO:0000256" key="2">
    <source>
        <dbReference type="ARBA" id="ARBA00004123"/>
    </source>
</evidence>
<accession>A0A1X7V923</accession>
<dbReference type="InterPro" id="IPR013083">
    <property type="entry name" value="Znf_RING/FYVE/PHD"/>
</dbReference>
<keyword evidence="10 16" id="KW-0863">Zinc-finger</keyword>
<dbReference type="OrthoDB" id="10064108at2759"/>
<evidence type="ECO:0000256" key="9">
    <source>
        <dbReference type="ARBA" id="ARBA00022723"/>
    </source>
</evidence>
<dbReference type="AlphaFoldDB" id="A0A1X7V923"/>
<proteinExistence type="inferred from homology"/>
<dbReference type="InterPro" id="IPR018957">
    <property type="entry name" value="Znf_C3HC4_RING-type"/>
</dbReference>
<dbReference type="Gene3D" id="3.30.40.10">
    <property type="entry name" value="Zinc/RING finger domain, C3HC4 (zinc finger)"/>
    <property type="match status" value="1"/>
</dbReference>
<evidence type="ECO:0000256" key="10">
    <source>
        <dbReference type="ARBA" id="ARBA00022771"/>
    </source>
</evidence>
<dbReference type="KEGG" id="aqu:100632743"/>
<evidence type="ECO:0000256" key="14">
    <source>
        <dbReference type="ARBA" id="ARBA00035131"/>
    </source>
</evidence>
<evidence type="ECO:0000256" key="7">
    <source>
        <dbReference type="ARBA" id="ARBA00022490"/>
    </source>
</evidence>
<dbReference type="CDD" id="cd16536">
    <property type="entry name" value="RING-HC_RNF10"/>
    <property type="match status" value="1"/>
</dbReference>
<keyword evidence="13" id="KW-0539">Nucleus</keyword>
<keyword evidence="12" id="KW-0862">Zinc</keyword>
<keyword evidence="11" id="KW-0833">Ubl conjugation pathway</keyword>
<keyword evidence="9" id="KW-0479">Metal-binding</keyword>
<evidence type="ECO:0000256" key="6">
    <source>
        <dbReference type="ARBA" id="ARBA00012483"/>
    </source>
</evidence>
<evidence type="ECO:0000256" key="15">
    <source>
        <dbReference type="ARBA" id="ARBA00035390"/>
    </source>
</evidence>
<evidence type="ECO:0000259" key="18">
    <source>
        <dbReference type="PROSITE" id="PS50089"/>
    </source>
</evidence>
<dbReference type="SMART" id="SM00184">
    <property type="entry name" value="RING"/>
    <property type="match status" value="1"/>
</dbReference>
<dbReference type="GO" id="GO:0045944">
    <property type="term" value="P:positive regulation of transcription by RNA polymerase II"/>
    <property type="evidence" value="ECO:0007669"/>
    <property type="project" value="TreeGrafter"/>
</dbReference>
<evidence type="ECO:0000256" key="5">
    <source>
        <dbReference type="ARBA" id="ARBA00008117"/>
    </source>
</evidence>
<evidence type="ECO:0000256" key="12">
    <source>
        <dbReference type="ARBA" id="ARBA00022833"/>
    </source>
</evidence>
<dbReference type="InterPro" id="IPR017907">
    <property type="entry name" value="Znf_RING_CS"/>
</dbReference>
<feature type="compositionally biased region" description="Low complexity" evidence="17">
    <location>
        <begin position="10"/>
        <end position="21"/>
    </location>
</feature>
<dbReference type="PANTHER" id="PTHR12983">
    <property type="entry name" value="RING FINGER 10 FAMILY MEMBER"/>
    <property type="match status" value="1"/>
</dbReference>
<dbReference type="GO" id="GO:0008270">
    <property type="term" value="F:zinc ion binding"/>
    <property type="evidence" value="ECO:0007669"/>
    <property type="project" value="UniProtKB-KW"/>
</dbReference>
<evidence type="ECO:0000256" key="1">
    <source>
        <dbReference type="ARBA" id="ARBA00000900"/>
    </source>
</evidence>
<gene>
    <name evidence="19" type="primary">100632743</name>
</gene>